<dbReference type="EMBL" id="CP007452">
    <property type="protein sequence ID" value="AHM56536.1"/>
    <property type="molecule type" value="Genomic_DNA"/>
</dbReference>
<dbReference type="RefSeq" id="WP_025435529.1">
    <property type="nucleotide sequence ID" value="NZ_CP007452.1"/>
</dbReference>
<dbReference type="NCBIfam" id="TIGR00252">
    <property type="entry name" value="YraN family protein"/>
    <property type="match status" value="1"/>
</dbReference>
<dbReference type="KEGG" id="eac:EAL2_c12410"/>
<dbReference type="GO" id="GO:0003676">
    <property type="term" value="F:nucleic acid binding"/>
    <property type="evidence" value="ECO:0007669"/>
    <property type="project" value="InterPro"/>
</dbReference>
<evidence type="ECO:0000313" key="3">
    <source>
        <dbReference type="EMBL" id="AHM56536.1"/>
    </source>
</evidence>
<keyword evidence="4" id="KW-1185">Reference proteome</keyword>
<dbReference type="OrthoDB" id="9802516at2"/>
<dbReference type="InterPro" id="IPR003509">
    <property type="entry name" value="UPF0102_YraN-like"/>
</dbReference>
<protein>
    <recommendedName>
        <fullName evidence="2">UPF0102 protein EAL2_c12410</fullName>
    </recommendedName>
</protein>
<dbReference type="eggNOG" id="COG0792">
    <property type="taxonomic scope" value="Bacteria"/>
</dbReference>
<dbReference type="HOGENOM" id="CLU_115353_3_1_9"/>
<dbReference type="PANTHER" id="PTHR34039">
    <property type="entry name" value="UPF0102 PROTEIN YRAN"/>
    <property type="match status" value="1"/>
</dbReference>
<dbReference type="NCBIfam" id="NF009150">
    <property type="entry name" value="PRK12497.1-3"/>
    <property type="match status" value="1"/>
</dbReference>
<dbReference type="Pfam" id="PF02021">
    <property type="entry name" value="UPF0102"/>
    <property type="match status" value="1"/>
</dbReference>
<dbReference type="Proteomes" id="UP000019591">
    <property type="component" value="Chromosome"/>
</dbReference>
<reference evidence="3 4" key="1">
    <citation type="journal article" date="2014" name="Genome Announc.">
        <title>Complete Genome Sequence of Amino Acid-Utilizing Eubacterium acidaminophilum al-2 (DSM 3953).</title>
        <authorList>
            <person name="Poehlein A."/>
            <person name="Andreesen J.R."/>
            <person name="Daniel R."/>
        </authorList>
    </citation>
    <scope>NUCLEOTIDE SEQUENCE [LARGE SCALE GENOMIC DNA]</scope>
    <source>
        <strain evidence="3 4">DSM 3953</strain>
    </source>
</reference>
<evidence type="ECO:0000256" key="1">
    <source>
        <dbReference type="ARBA" id="ARBA00006738"/>
    </source>
</evidence>
<sequence>MNNVQVGNRGEEIALHFLSKKGYKILEKNFRLRIGEIDIIASKEGCIVFAEVKSRRNLDFGYPCEAVDFRKRKKILLVAKSYIHMKRLYNVDCRFDIIEVYLGEKKVNHIEGAFCE</sequence>
<evidence type="ECO:0000313" key="4">
    <source>
        <dbReference type="Proteomes" id="UP000019591"/>
    </source>
</evidence>
<dbReference type="AlphaFoldDB" id="W8U6I6"/>
<dbReference type="CDD" id="cd20736">
    <property type="entry name" value="PoNe_Nuclease"/>
    <property type="match status" value="1"/>
</dbReference>
<gene>
    <name evidence="3" type="ORF">EAL2_c12410</name>
</gene>
<accession>W8U6I6</accession>
<dbReference type="STRING" id="1286171.EAL2_c12410"/>
<evidence type="ECO:0000256" key="2">
    <source>
        <dbReference type="HAMAP-Rule" id="MF_00048"/>
    </source>
</evidence>
<organism evidence="3 4">
    <name type="scientific">Peptoclostridium acidaminophilum DSM 3953</name>
    <dbReference type="NCBI Taxonomy" id="1286171"/>
    <lineage>
        <taxon>Bacteria</taxon>
        <taxon>Bacillati</taxon>
        <taxon>Bacillota</taxon>
        <taxon>Clostridia</taxon>
        <taxon>Peptostreptococcales</taxon>
        <taxon>Peptoclostridiaceae</taxon>
        <taxon>Peptoclostridium</taxon>
    </lineage>
</organism>
<dbReference type="InterPro" id="IPR011856">
    <property type="entry name" value="tRNA_endonuc-like_dom_sf"/>
</dbReference>
<comment type="similarity">
    <text evidence="1 2">Belongs to the UPF0102 family.</text>
</comment>
<name>W8U6I6_PEPAC</name>
<dbReference type="PATRIC" id="fig|1286171.3.peg.1190"/>
<dbReference type="PANTHER" id="PTHR34039:SF1">
    <property type="entry name" value="UPF0102 PROTEIN YRAN"/>
    <property type="match status" value="1"/>
</dbReference>
<dbReference type="Gene3D" id="3.40.1350.10">
    <property type="match status" value="1"/>
</dbReference>
<dbReference type="InterPro" id="IPR011335">
    <property type="entry name" value="Restrct_endonuc-II-like"/>
</dbReference>
<proteinExistence type="inferred from homology"/>
<dbReference type="SUPFAM" id="SSF52980">
    <property type="entry name" value="Restriction endonuclease-like"/>
    <property type="match status" value="1"/>
</dbReference>
<dbReference type="HAMAP" id="MF_00048">
    <property type="entry name" value="UPF0102"/>
    <property type="match status" value="1"/>
</dbReference>